<organism evidence="1 2">
    <name type="scientific">Paramecium bursaria Chlorella virus FR483</name>
    <name type="common">PBCV-FR483</name>
    <dbReference type="NCBI Taxonomy" id="399781"/>
    <lineage>
        <taxon>Viruses</taxon>
        <taxon>Varidnaviria</taxon>
        <taxon>Bamfordvirae</taxon>
        <taxon>Nucleocytoviricota</taxon>
        <taxon>Megaviricetes</taxon>
        <taxon>Algavirales</taxon>
        <taxon>Phycodnaviridae</taxon>
        <taxon>Chlorovirus</taxon>
        <taxon>Chlorovirus conductrix</taxon>
        <taxon>Paramecium bursaria Chlorella virus A1</taxon>
    </lineage>
</organism>
<dbReference type="RefSeq" id="YP_001426392.1">
    <property type="nucleotide sequence ID" value="NC_008603.1"/>
</dbReference>
<dbReference type="Proteomes" id="UP000204095">
    <property type="component" value="Segment"/>
</dbReference>
<protein>
    <submittedName>
        <fullName evidence="1">Uncharacterized protein n760R</fullName>
    </submittedName>
</protein>
<sequence>MQPKTTRGPTLFARFQMHHGSLTNSISTPETQSMLFSLCLLLVTSVSSLQLNTSPRKSLDVLDDVLPIIIHLFIRSIEHTAKFFMLRLWICYIRYFLGKKSAKMIAKIIVMSSNDCDINLWKFIHIRAGYKFSLQRFVCYLPAAQSR</sequence>
<evidence type="ECO:0000313" key="1">
    <source>
        <dbReference type="EMBL" id="ABT16045.1"/>
    </source>
</evidence>
<dbReference type="EMBL" id="DQ890022">
    <property type="protein sequence ID" value="ABT16045.1"/>
    <property type="molecule type" value="Genomic_DNA"/>
</dbReference>
<accession>A7J8B4</accession>
<organismHost>
    <name type="scientific">Paramecium bursaria</name>
    <dbReference type="NCBI Taxonomy" id="74790"/>
</organismHost>
<evidence type="ECO:0000313" key="2">
    <source>
        <dbReference type="Proteomes" id="UP000204095"/>
    </source>
</evidence>
<dbReference type="GeneID" id="5469969"/>
<dbReference type="KEGG" id="vg:5469969"/>
<proteinExistence type="predicted"/>
<name>A7J8B4_PBCVF</name>
<gene>
    <name evidence="1" type="primary">n760R</name>
    <name evidence="1" type="ORF">FR483_n760R</name>
</gene>
<reference evidence="1 2" key="1">
    <citation type="journal article" date="2007" name="Virology">
        <title>Sequence and annotation of the 314-kb MT325 and the 321-kb FR483 viruses that infect Chlorella Pbi.</title>
        <authorList>
            <person name="Fitzgerald L.A."/>
            <person name="Graves M.V."/>
            <person name="Li X."/>
            <person name="Feldblyum T."/>
            <person name="Hartigan J."/>
            <person name="Van Etten J.L."/>
        </authorList>
    </citation>
    <scope>NUCLEOTIDE SEQUENCE [LARGE SCALE GENOMIC DNA]</scope>
    <source>
        <strain evidence="1 2">FR483</strain>
    </source>
</reference>